<dbReference type="Proteomes" id="UP000177325">
    <property type="component" value="Unassembled WGS sequence"/>
</dbReference>
<evidence type="ECO:0000313" key="2">
    <source>
        <dbReference type="Proteomes" id="UP000177325"/>
    </source>
</evidence>
<dbReference type="AlphaFoldDB" id="A0A1F6FFB3"/>
<protein>
    <submittedName>
        <fullName evidence="1">Uncharacterized protein</fullName>
    </submittedName>
</protein>
<organism evidence="1 2">
    <name type="scientific">Candidatus Kaiserbacteria bacterium RIFCSPLOWO2_12_FULL_45_26</name>
    <dbReference type="NCBI Taxonomy" id="1798525"/>
    <lineage>
        <taxon>Bacteria</taxon>
        <taxon>Candidatus Kaiseribacteriota</taxon>
    </lineage>
</organism>
<gene>
    <name evidence="1" type="ORF">A3G90_00390</name>
</gene>
<evidence type="ECO:0000313" key="1">
    <source>
        <dbReference type="EMBL" id="OGG84540.1"/>
    </source>
</evidence>
<comment type="caution">
    <text evidence="1">The sequence shown here is derived from an EMBL/GenBank/DDBJ whole genome shotgun (WGS) entry which is preliminary data.</text>
</comment>
<dbReference type="STRING" id="1798525.A3G90_00390"/>
<sequence>MFATVRLQNAVKIAQYEFFDGQIGGKITFDHNHRLLLRVVDHGFVSRHNKTQQRLMRRQEKYAHSTLLGFIKDWAAKSAKKNSCELREFLRQKLEEGKVYRQALNLQTGNYYFRPVNAEELPALRQYLACEHKYHLYICQAEEATAVTLVHLSTFPV</sequence>
<accession>A0A1F6FFB3</accession>
<reference evidence="1 2" key="1">
    <citation type="journal article" date="2016" name="Nat. Commun.">
        <title>Thousands of microbial genomes shed light on interconnected biogeochemical processes in an aquifer system.</title>
        <authorList>
            <person name="Anantharaman K."/>
            <person name="Brown C.T."/>
            <person name="Hug L.A."/>
            <person name="Sharon I."/>
            <person name="Castelle C.J."/>
            <person name="Probst A.J."/>
            <person name="Thomas B.C."/>
            <person name="Singh A."/>
            <person name="Wilkins M.J."/>
            <person name="Karaoz U."/>
            <person name="Brodie E.L."/>
            <person name="Williams K.H."/>
            <person name="Hubbard S.S."/>
            <person name="Banfield J.F."/>
        </authorList>
    </citation>
    <scope>NUCLEOTIDE SEQUENCE [LARGE SCALE GENOMIC DNA]</scope>
</reference>
<proteinExistence type="predicted"/>
<name>A0A1F6FFB3_9BACT</name>
<dbReference type="EMBL" id="MFMM01000001">
    <property type="protein sequence ID" value="OGG84540.1"/>
    <property type="molecule type" value="Genomic_DNA"/>
</dbReference>